<accession>D6PCJ8</accession>
<evidence type="ECO:0000313" key="1">
    <source>
        <dbReference type="EMBL" id="ADD93449.1"/>
    </source>
</evidence>
<dbReference type="AlphaFoldDB" id="D6PCJ8"/>
<proteinExistence type="predicted"/>
<organism evidence="1">
    <name type="scientific">uncultured marine bacterium MedDCM-OCT-S04-C109</name>
    <dbReference type="NCBI Taxonomy" id="743050"/>
    <lineage>
        <taxon>Bacteria</taxon>
        <taxon>environmental samples</taxon>
    </lineage>
</organism>
<protein>
    <submittedName>
        <fullName evidence="1">Uncharacterized protein</fullName>
    </submittedName>
</protein>
<name>D6PCJ8_9BACT</name>
<dbReference type="EMBL" id="GU942983">
    <property type="protein sequence ID" value="ADD93449.1"/>
    <property type="molecule type" value="Genomic_DNA"/>
</dbReference>
<reference evidence="1" key="1">
    <citation type="journal article" date="2010" name="ISME J.">
        <title>Metagenome of the Mediterranean deep chlorophyll maximum studied by direct and fosmid library 454 pyrosequencing.</title>
        <authorList>
            <person name="Ghai R."/>
            <person name="Martin-Cuadrado A.B."/>
            <person name="Molto A.G."/>
            <person name="Heredia I.G."/>
            <person name="Cabrera R."/>
            <person name="Martin J."/>
            <person name="Verdu M."/>
            <person name="Deschamps P."/>
            <person name="Moreira D."/>
            <person name="Lopez-Garcia P."/>
            <person name="Mira A."/>
            <person name="Rodriguez-Valera F."/>
        </authorList>
    </citation>
    <scope>NUCLEOTIDE SEQUENCE</scope>
</reference>
<sequence length="64" mass="6642">MPTAAIGIDQDGVHALEGVIALGPTHIVHLRGDAGQLIEAFLEQQTAGPEFMIARTMTGATGDE</sequence>